<dbReference type="EMBL" id="JACSPW010000008">
    <property type="protein sequence ID" value="MBD8033324.1"/>
    <property type="molecule type" value="Genomic_DNA"/>
</dbReference>
<comment type="caution">
    <text evidence="2">The sequence shown here is derived from an EMBL/GenBank/DDBJ whole genome shotgun (WGS) entry which is preliminary data.</text>
</comment>
<evidence type="ECO:0000256" key="1">
    <source>
        <dbReference type="SAM" id="Phobius"/>
    </source>
</evidence>
<feature type="transmembrane region" description="Helical" evidence="1">
    <location>
        <begin position="6"/>
        <end position="23"/>
    </location>
</feature>
<proteinExistence type="predicted"/>
<dbReference type="Proteomes" id="UP000600565">
    <property type="component" value="Unassembled WGS sequence"/>
</dbReference>
<keyword evidence="1" id="KW-0812">Transmembrane</keyword>
<accession>A0ABR8XN31</accession>
<feature type="transmembrane region" description="Helical" evidence="1">
    <location>
        <begin position="30"/>
        <end position="46"/>
    </location>
</feature>
<protein>
    <submittedName>
        <fullName evidence="2">Uncharacterized protein</fullName>
    </submittedName>
</protein>
<reference evidence="2 3" key="1">
    <citation type="submission" date="2020-08" db="EMBL/GenBank/DDBJ databases">
        <title>A Genomic Blueprint of the Chicken Gut Microbiome.</title>
        <authorList>
            <person name="Gilroy R."/>
            <person name="Ravi A."/>
            <person name="Getino M."/>
            <person name="Pursley I."/>
            <person name="Horton D.L."/>
            <person name="Alikhan N.-F."/>
            <person name="Baker D."/>
            <person name="Gharbi K."/>
            <person name="Hall N."/>
            <person name="Watson M."/>
            <person name="Adriaenssens E.M."/>
            <person name="Foster-Nyarko E."/>
            <person name="Jarju S."/>
            <person name="Secka A."/>
            <person name="Antonio M."/>
            <person name="Oren A."/>
            <person name="Chaudhuri R."/>
            <person name="La Ragione R.M."/>
            <person name="Hildebrand F."/>
            <person name="Pallen M.J."/>
        </authorList>
    </citation>
    <scope>NUCLEOTIDE SEQUENCE [LARGE SCALE GENOMIC DNA]</scope>
    <source>
        <strain evidence="2 3">Sa1YVA6</strain>
    </source>
</reference>
<keyword evidence="3" id="KW-1185">Reference proteome</keyword>
<name>A0ABR8XN31_9BACL</name>
<keyword evidence="1" id="KW-0472">Membrane</keyword>
<evidence type="ECO:0000313" key="2">
    <source>
        <dbReference type="EMBL" id="MBD8033324.1"/>
    </source>
</evidence>
<evidence type="ECO:0000313" key="3">
    <source>
        <dbReference type="Proteomes" id="UP000600565"/>
    </source>
</evidence>
<keyword evidence="1" id="KW-1133">Transmembrane helix</keyword>
<dbReference type="RefSeq" id="WP_191703891.1">
    <property type="nucleotide sequence ID" value="NZ_JACSPW010000008.1"/>
</dbReference>
<gene>
    <name evidence="2" type="ORF">H9632_09600</name>
</gene>
<sequence length="65" mass="7011">MLESIFYIFPALALVIGLLLLIVGKTKKNIKLVGAGIGFIICLILVESPDFIHGFIRGFGDGYNG</sequence>
<organism evidence="2 3">
    <name type="scientific">Solibacillus merdavium</name>
    <dbReference type="NCBI Taxonomy" id="2762218"/>
    <lineage>
        <taxon>Bacteria</taxon>
        <taxon>Bacillati</taxon>
        <taxon>Bacillota</taxon>
        <taxon>Bacilli</taxon>
        <taxon>Bacillales</taxon>
        <taxon>Caryophanaceae</taxon>
        <taxon>Solibacillus</taxon>
    </lineage>
</organism>